<gene>
    <name evidence="2" type="ORF">ACFFIA_39305</name>
</gene>
<keyword evidence="3" id="KW-1185">Reference proteome</keyword>
<feature type="compositionally biased region" description="Basic residues" evidence="1">
    <location>
        <begin position="126"/>
        <end position="142"/>
    </location>
</feature>
<dbReference type="RefSeq" id="WP_377261576.1">
    <property type="nucleotide sequence ID" value="NZ_JBHLUH010000089.1"/>
</dbReference>
<organism evidence="2 3">
    <name type="scientific">Phytohabitans kaempferiae</name>
    <dbReference type="NCBI Taxonomy" id="1620943"/>
    <lineage>
        <taxon>Bacteria</taxon>
        <taxon>Bacillati</taxon>
        <taxon>Actinomycetota</taxon>
        <taxon>Actinomycetes</taxon>
        <taxon>Micromonosporales</taxon>
        <taxon>Micromonosporaceae</taxon>
    </lineage>
</organism>
<feature type="compositionally biased region" description="Acidic residues" evidence="1">
    <location>
        <begin position="147"/>
        <end position="199"/>
    </location>
</feature>
<feature type="compositionally biased region" description="Acidic residues" evidence="1">
    <location>
        <begin position="109"/>
        <end position="119"/>
    </location>
</feature>
<evidence type="ECO:0000313" key="3">
    <source>
        <dbReference type="Proteomes" id="UP001589867"/>
    </source>
</evidence>
<comment type="caution">
    <text evidence="2">The sequence shown here is derived from an EMBL/GenBank/DDBJ whole genome shotgun (WGS) entry which is preliminary data.</text>
</comment>
<reference evidence="2 3" key="1">
    <citation type="submission" date="2024-09" db="EMBL/GenBank/DDBJ databases">
        <authorList>
            <person name="Sun Q."/>
            <person name="Mori K."/>
        </authorList>
    </citation>
    <scope>NUCLEOTIDE SEQUENCE [LARGE SCALE GENOMIC DNA]</scope>
    <source>
        <strain evidence="2 3">TBRC 3947</strain>
    </source>
</reference>
<accession>A0ABV6MG10</accession>
<feature type="compositionally biased region" description="Basic and acidic residues" evidence="1">
    <location>
        <begin position="94"/>
        <end position="107"/>
    </location>
</feature>
<feature type="region of interest" description="Disordered" evidence="1">
    <location>
        <begin position="93"/>
        <end position="220"/>
    </location>
</feature>
<dbReference type="Proteomes" id="UP001589867">
    <property type="component" value="Unassembled WGS sequence"/>
</dbReference>
<proteinExistence type="predicted"/>
<name>A0ABV6MG10_9ACTN</name>
<evidence type="ECO:0000313" key="2">
    <source>
        <dbReference type="EMBL" id="MFC0533670.1"/>
    </source>
</evidence>
<protein>
    <recommendedName>
        <fullName evidence="4">DNA primase</fullName>
    </recommendedName>
</protein>
<dbReference type="EMBL" id="JBHLUH010000089">
    <property type="protein sequence ID" value="MFC0533670.1"/>
    <property type="molecule type" value="Genomic_DNA"/>
</dbReference>
<sequence>MNRTTQIALAAGAGYVLGRRRNLRLALVLGSAVAAGRLSRDPRTLVRQGAKMLGGSGELGKLAGLGAPLVAATKAAATNAVTRRVDSVSAGLRQRADLLREPSRAAPDDVSDESDESTDDSAQPRRQTRAGTRRRGGPGRRGRTSEPDDAEADDTEPDDLADDDADDLGYEEPEAEADEDGDAEADLDDEDPDDLEDEPPAPRRQARRASAAAPVRRRGR</sequence>
<evidence type="ECO:0008006" key="4">
    <source>
        <dbReference type="Google" id="ProtNLM"/>
    </source>
</evidence>
<evidence type="ECO:0000256" key="1">
    <source>
        <dbReference type="SAM" id="MobiDB-lite"/>
    </source>
</evidence>